<evidence type="ECO:0000256" key="1">
    <source>
        <dbReference type="SAM" id="Phobius"/>
    </source>
</evidence>
<dbReference type="AlphaFoldDB" id="A0A2U2BHF2"/>
<sequence>MLTRIFGSVRREYLLRAYVIGLAFFAFFVFMDYQAGWPDGFFWKRTFPGLICLALFPFSKLVYDELKRFVLGDNVFFLNALVMLIAKFIINFALFLCAWFVAPLGIAYLWYVSRSRA</sequence>
<feature type="transmembrane region" description="Helical" evidence="1">
    <location>
        <begin position="69"/>
        <end position="86"/>
    </location>
</feature>
<name>A0A2U2BHF2_ALCFA</name>
<proteinExistence type="predicted"/>
<evidence type="ECO:0000313" key="3">
    <source>
        <dbReference type="Proteomes" id="UP000245216"/>
    </source>
</evidence>
<keyword evidence="1" id="KW-0812">Transmembrane</keyword>
<accession>A0A2U2BHF2</accession>
<evidence type="ECO:0000313" key="2">
    <source>
        <dbReference type="EMBL" id="PWE13444.1"/>
    </source>
</evidence>
<feature type="transmembrane region" description="Helical" evidence="1">
    <location>
        <begin position="92"/>
        <end position="111"/>
    </location>
</feature>
<protein>
    <submittedName>
        <fullName evidence="2">Uncharacterized protein</fullName>
    </submittedName>
</protein>
<comment type="caution">
    <text evidence="2">The sequence shown here is derived from an EMBL/GenBank/DDBJ whole genome shotgun (WGS) entry which is preliminary data.</text>
</comment>
<dbReference type="EMBL" id="QEXO01000004">
    <property type="protein sequence ID" value="PWE13444.1"/>
    <property type="molecule type" value="Genomic_DNA"/>
</dbReference>
<feature type="transmembrane region" description="Helical" evidence="1">
    <location>
        <begin position="42"/>
        <end position="62"/>
    </location>
</feature>
<feature type="transmembrane region" description="Helical" evidence="1">
    <location>
        <begin position="12"/>
        <end position="30"/>
    </location>
</feature>
<keyword evidence="1" id="KW-0472">Membrane</keyword>
<organism evidence="2 3">
    <name type="scientific">Alcaligenes faecalis</name>
    <dbReference type="NCBI Taxonomy" id="511"/>
    <lineage>
        <taxon>Bacteria</taxon>
        <taxon>Pseudomonadati</taxon>
        <taxon>Pseudomonadota</taxon>
        <taxon>Betaproteobacteria</taxon>
        <taxon>Burkholderiales</taxon>
        <taxon>Alcaligenaceae</taxon>
        <taxon>Alcaligenes</taxon>
    </lineage>
</organism>
<reference evidence="2 3" key="1">
    <citation type="submission" date="2018-05" db="EMBL/GenBank/DDBJ databases">
        <title>Genome Sequence of an Efficient Indole-Degrading Bacterium, Alcaligenes sp.YBY.</title>
        <authorList>
            <person name="Yang B."/>
        </authorList>
    </citation>
    <scope>NUCLEOTIDE SEQUENCE [LARGE SCALE GENOMIC DNA]</scope>
    <source>
        <strain evidence="2 3">YBY</strain>
    </source>
</reference>
<reference evidence="2 3" key="2">
    <citation type="submission" date="2018-05" db="EMBL/GenBank/DDBJ databases">
        <authorList>
            <person name="Lanie J.A."/>
            <person name="Ng W.-L."/>
            <person name="Kazmierczak K.M."/>
            <person name="Andrzejewski T.M."/>
            <person name="Davidsen T.M."/>
            <person name="Wayne K.J."/>
            <person name="Tettelin H."/>
            <person name="Glass J.I."/>
            <person name="Rusch D."/>
            <person name="Podicherti R."/>
            <person name="Tsui H.-C.T."/>
            <person name="Winkler M.E."/>
        </authorList>
    </citation>
    <scope>NUCLEOTIDE SEQUENCE [LARGE SCALE GENOMIC DNA]</scope>
    <source>
        <strain evidence="2 3">YBY</strain>
    </source>
</reference>
<keyword evidence="1" id="KW-1133">Transmembrane helix</keyword>
<gene>
    <name evidence="2" type="ORF">DF183_16715</name>
</gene>
<dbReference type="Proteomes" id="UP000245216">
    <property type="component" value="Unassembled WGS sequence"/>
</dbReference>